<dbReference type="SUPFAM" id="SSF53474">
    <property type="entry name" value="alpha/beta-Hydrolases"/>
    <property type="match status" value="1"/>
</dbReference>
<reference evidence="6 7" key="1">
    <citation type="submission" date="2021-05" db="EMBL/GenBank/DDBJ databases">
        <title>Petroleum and Energy Research Collection (APPE): ex situ preservation of microbial diversity associated with the oil industry and exploitation of its biotechnological potential.</title>
        <authorList>
            <person name="Paixao C.T.M."/>
            <person name="Gomes M.B."/>
            <person name="Oliveira V.M."/>
        </authorList>
    </citation>
    <scope>NUCLEOTIDE SEQUENCE [LARGE SCALE GENOMIC DNA]</scope>
    <source>
        <strain evidence="6 7">LIT2</strain>
    </source>
</reference>
<evidence type="ECO:0000256" key="3">
    <source>
        <dbReference type="SAM" id="MobiDB-lite"/>
    </source>
</evidence>
<keyword evidence="7" id="KW-1185">Reference proteome</keyword>
<comment type="caution">
    <text evidence="6">The sequence shown here is derived from an EMBL/GenBank/DDBJ whole genome shotgun (WGS) entry which is preliminary data.</text>
</comment>
<accession>A0ABS7WWU2</accession>
<dbReference type="InterPro" id="IPR022211">
    <property type="entry name" value="PHBC_N"/>
</dbReference>
<dbReference type="InterPro" id="IPR051321">
    <property type="entry name" value="PHA/PHB_synthase"/>
</dbReference>
<evidence type="ECO:0000259" key="4">
    <source>
        <dbReference type="Pfam" id="PF07167"/>
    </source>
</evidence>
<dbReference type="InterPro" id="IPR010941">
    <property type="entry name" value="PhaC_N"/>
</dbReference>
<dbReference type="Proteomes" id="UP001319883">
    <property type="component" value="Unassembled WGS sequence"/>
</dbReference>
<feature type="domain" description="Poly-beta-hydroxybutyrate polymerase N-terminal" evidence="4">
    <location>
        <begin position="140"/>
        <end position="309"/>
    </location>
</feature>
<feature type="region of interest" description="Disordered" evidence="3">
    <location>
        <begin position="1"/>
        <end position="63"/>
    </location>
</feature>
<feature type="domain" description="Poly-beta-hydroxybutyrate polymerase N-terminal" evidence="5">
    <location>
        <begin position="67"/>
        <end position="103"/>
    </location>
</feature>
<feature type="compositionally biased region" description="Polar residues" evidence="3">
    <location>
        <begin position="1"/>
        <end position="12"/>
    </location>
</feature>
<evidence type="ECO:0000313" key="6">
    <source>
        <dbReference type="EMBL" id="MBZ9567078.1"/>
    </source>
</evidence>
<evidence type="ECO:0000259" key="5">
    <source>
        <dbReference type="Pfam" id="PF12551"/>
    </source>
</evidence>
<dbReference type="Pfam" id="PF12551">
    <property type="entry name" value="PHBC_N"/>
    <property type="match status" value="1"/>
</dbReference>
<evidence type="ECO:0000256" key="2">
    <source>
        <dbReference type="ARBA" id="ARBA00023315"/>
    </source>
</evidence>
<organism evidence="6 7">
    <name type="scientific">Modicisalibacter tunisiensis</name>
    <dbReference type="NCBI Taxonomy" id="390637"/>
    <lineage>
        <taxon>Bacteria</taxon>
        <taxon>Pseudomonadati</taxon>
        <taxon>Pseudomonadota</taxon>
        <taxon>Gammaproteobacteria</taxon>
        <taxon>Oceanospirillales</taxon>
        <taxon>Halomonadaceae</taxon>
        <taxon>Modicisalibacter</taxon>
    </lineage>
</organism>
<protein>
    <submittedName>
        <fullName evidence="6">Alpha/beta fold hydrolase</fullName>
    </submittedName>
</protein>
<dbReference type="GO" id="GO:0016787">
    <property type="term" value="F:hydrolase activity"/>
    <property type="evidence" value="ECO:0007669"/>
    <property type="project" value="UniProtKB-KW"/>
</dbReference>
<keyword evidence="2" id="KW-0012">Acyltransferase</keyword>
<feature type="region of interest" description="Disordered" evidence="3">
    <location>
        <begin position="604"/>
        <end position="631"/>
    </location>
</feature>
<sequence length="631" mass="70101">MATNDSTTSAQTARDGAQPAPDYGRRPLAPTADAVDEPASASATGDADAADAAHEPASTDDPFTAWNRQTHAAIARLTAGLSPASILQAYGDWWTHLLLSPGKQAQLALATQRGAARLTDYASRAWGTSDCEHCIEPAERDDRFDEPEWQHWPFNLLHQGFLLTEQWWDDAMSGVPGVTPHHEAVANFITRQVLDLFSPANTPLTNPAVLSRTAERGGRNLVEGARHAWEDASRFAAHRPPVGAERYTPGEAVAVTPGQVVYRNRLIELIQYRPTTERVHAEPLLIVPAWIMKYYILDLSPENSLVRWLVDQGHTVFMVSWKNPGEAERDLGLEDYRRLGVMAALDAVNAIVPSRKVHAVGYCLGGTLLSIAAAAMARDGDERLASLTLLASLTDFAEAGELELFIDDSQVHFLEDTMREQGYLEDWQMKGAFQLLQSDDLIWSRLVREYLMGERQPTFDLMAWSTDGTRMPYRMHSQYLRRLYLDNALSRGRYRADGQPVLLGDIRVPGFVVATRKDHISPWRSVYRNQSYLGGDVTFLLTSGGHNAGVVSEPGHHHRVYQVADKPATATRVSAETWREQVAERSGSWWPEWQAWLHQHSGARVTPPPLGKPDAGYPPLGEAPGDYVLER</sequence>
<keyword evidence="6" id="KW-0378">Hydrolase</keyword>
<keyword evidence="1" id="KW-0808">Transferase</keyword>
<dbReference type="PANTHER" id="PTHR36837">
    <property type="entry name" value="POLY(3-HYDROXYALKANOATE) POLYMERASE SUBUNIT PHAC"/>
    <property type="match status" value="1"/>
</dbReference>
<dbReference type="EMBL" id="JAGXFD010000001">
    <property type="protein sequence ID" value="MBZ9567078.1"/>
    <property type="molecule type" value="Genomic_DNA"/>
</dbReference>
<dbReference type="Pfam" id="PF07167">
    <property type="entry name" value="PhaC_N"/>
    <property type="match status" value="1"/>
</dbReference>
<dbReference type="RefSeq" id="WP_224420446.1">
    <property type="nucleotide sequence ID" value="NZ_JAGXFD010000001.1"/>
</dbReference>
<name>A0ABS7WWU2_9GAMM</name>
<evidence type="ECO:0000313" key="7">
    <source>
        <dbReference type="Proteomes" id="UP001319883"/>
    </source>
</evidence>
<gene>
    <name evidence="6" type="ORF">KGQ91_05155</name>
</gene>
<proteinExistence type="predicted"/>
<dbReference type="Gene3D" id="3.40.50.1820">
    <property type="entry name" value="alpha/beta hydrolase"/>
    <property type="match status" value="1"/>
</dbReference>
<evidence type="ECO:0000256" key="1">
    <source>
        <dbReference type="ARBA" id="ARBA00022679"/>
    </source>
</evidence>
<dbReference type="PANTHER" id="PTHR36837:SF5">
    <property type="entry name" value="POLY-3-HYDROXYBUTYRATE SYNTHASE"/>
    <property type="match status" value="1"/>
</dbReference>
<dbReference type="InterPro" id="IPR029058">
    <property type="entry name" value="AB_hydrolase_fold"/>
</dbReference>